<dbReference type="PANTHER" id="PTHR48052">
    <property type="entry name" value="UNNAMED PRODUCT"/>
    <property type="match status" value="1"/>
</dbReference>
<dbReference type="EMBL" id="LGRX02007461">
    <property type="protein sequence ID" value="KAK3274966.1"/>
    <property type="molecule type" value="Genomic_DNA"/>
</dbReference>
<evidence type="ECO:0000256" key="6">
    <source>
        <dbReference type="ARBA" id="ARBA00022989"/>
    </source>
</evidence>
<feature type="non-terminal residue" evidence="13">
    <location>
        <position position="196"/>
    </location>
</feature>
<dbReference type="Proteomes" id="UP001190700">
    <property type="component" value="Unassembled WGS sequence"/>
</dbReference>
<reference evidence="13 14" key="1">
    <citation type="journal article" date="2015" name="Genome Biol. Evol.">
        <title>Comparative Genomics of a Bacterivorous Green Alga Reveals Evolutionary Causalities and Consequences of Phago-Mixotrophic Mode of Nutrition.</title>
        <authorList>
            <person name="Burns J.A."/>
            <person name="Paasch A."/>
            <person name="Narechania A."/>
            <person name="Kim E."/>
        </authorList>
    </citation>
    <scope>NUCLEOTIDE SEQUENCE [LARGE SCALE GENOMIC DNA]</scope>
    <source>
        <strain evidence="13 14">PLY_AMNH</strain>
    </source>
</reference>
<feature type="region of interest" description="Disordered" evidence="11">
    <location>
        <begin position="171"/>
        <end position="196"/>
    </location>
</feature>
<keyword evidence="8" id="KW-0675">Receptor</keyword>
<keyword evidence="14" id="KW-1185">Reference proteome</keyword>
<evidence type="ECO:0000313" key="14">
    <source>
        <dbReference type="Proteomes" id="UP001190700"/>
    </source>
</evidence>
<comment type="subcellular location">
    <subcellularLocation>
        <location evidence="1">Cell membrane</location>
    </subcellularLocation>
    <subcellularLocation>
        <location evidence="2">Cytoplasm</location>
        <location evidence="2">Cytoskeleton</location>
        <location evidence="2">Cilium axoneme</location>
    </subcellularLocation>
    <subcellularLocation>
        <location evidence="10">Endomembrane system</location>
        <topology evidence="10">Single-pass membrane protein</topology>
    </subcellularLocation>
</comment>
<dbReference type="Gene3D" id="3.80.10.10">
    <property type="entry name" value="Ribonuclease Inhibitor"/>
    <property type="match status" value="1"/>
</dbReference>
<name>A0AAE0L7I2_9CHLO</name>
<keyword evidence="3" id="KW-1003">Cell membrane</keyword>
<sequence>MRSTLLLSFLLQALFWTSLSIVCSARTLASSGELSICLSVDTSCVSLDLSNGGYTGTIPTLLAELQTLSFVKLSSNRLTGTLPSELSSILSLSSMDVSHNAALCGAIPPSLTSAVVSSGTGLGYPCPTGTIEQRPDHGGSQHVAAEHELAVHRIAHDAGTNRCTEHVASEHTTTDDCHTQHTTAHDAGTIEQRPNH</sequence>
<dbReference type="PANTHER" id="PTHR48052:SF8">
    <property type="entry name" value="LRR RECEPTOR-LIKE SERINE_THREONINE-PROTEIN KINASE FLS2"/>
    <property type="match status" value="1"/>
</dbReference>
<evidence type="ECO:0000313" key="13">
    <source>
        <dbReference type="EMBL" id="KAK3274966.1"/>
    </source>
</evidence>
<keyword evidence="4" id="KW-0812">Transmembrane</keyword>
<dbReference type="SUPFAM" id="SSF52058">
    <property type="entry name" value="L domain-like"/>
    <property type="match status" value="1"/>
</dbReference>
<evidence type="ECO:0000256" key="7">
    <source>
        <dbReference type="ARBA" id="ARBA00023136"/>
    </source>
</evidence>
<dbReference type="Pfam" id="PF00560">
    <property type="entry name" value="LRR_1"/>
    <property type="match status" value="1"/>
</dbReference>
<keyword evidence="6" id="KW-1133">Transmembrane helix</keyword>
<keyword evidence="5 12" id="KW-0732">Signal</keyword>
<dbReference type="GO" id="GO:0005930">
    <property type="term" value="C:axoneme"/>
    <property type="evidence" value="ECO:0007669"/>
    <property type="project" value="UniProtKB-SubCell"/>
</dbReference>
<proteinExistence type="predicted"/>
<evidence type="ECO:0000256" key="12">
    <source>
        <dbReference type="SAM" id="SignalP"/>
    </source>
</evidence>
<evidence type="ECO:0000256" key="8">
    <source>
        <dbReference type="ARBA" id="ARBA00023170"/>
    </source>
</evidence>
<feature type="signal peptide" evidence="12">
    <location>
        <begin position="1"/>
        <end position="25"/>
    </location>
</feature>
<evidence type="ECO:0000256" key="2">
    <source>
        <dbReference type="ARBA" id="ARBA00004430"/>
    </source>
</evidence>
<dbReference type="GO" id="GO:0012505">
    <property type="term" value="C:endomembrane system"/>
    <property type="evidence" value="ECO:0007669"/>
    <property type="project" value="UniProtKB-SubCell"/>
</dbReference>
<evidence type="ECO:0000256" key="11">
    <source>
        <dbReference type="SAM" id="MobiDB-lite"/>
    </source>
</evidence>
<evidence type="ECO:0000256" key="3">
    <source>
        <dbReference type="ARBA" id="ARBA00022475"/>
    </source>
</evidence>
<evidence type="ECO:0000256" key="10">
    <source>
        <dbReference type="ARBA" id="ARBA00037847"/>
    </source>
</evidence>
<evidence type="ECO:0000256" key="1">
    <source>
        <dbReference type="ARBA" id="ARBA00004236"/>
    </source>
</evidence>
<gene>
    <name evidence="13" type="ORF">CYMTET_16882</name>
</gene>
<protein>
    <submittedName>
        <fullName evidence="13">Uncharacterized protein</fullName>
    </submittedName>
</protein>
<organism evidence="13 14">
    <name type="scientific">Cymbomonas tetramitiformis</name>
    <dbReference type="NCBI Taxonomy" id="36881"/>
    <lineage>
        <taxon>Eukaryota</taxon>
        <taxon>Viridiplantae</taxon>
        <taxon>Chlorophyta</taxon>
        <taxon>Pyramimonadophyceae</taxon>
        <taxon>Pyramimonadales</taxon>
        <taxon>Pyramimonadaceae</taxon>
        <taxon>Cymbomonas</taxon>
    </lineage>
</organism>
<dbReference type="AlphaFoldDB" id="A0AAE0L7I2"/>
<keyword evidence="7" id="KW-0472">Membrane</keyword>
<dbReference type="InterPro" id="IPR032675">
    <property type="entry name" value="LRR_dom_sf"/>
</dbReference>
<keyword evidence="9" id="KW-0325">Glycoprotein</keyword>
<evidence type="ECO:0000256" key="5">
    <source>
        <dbReference type="ARBA" id="ARBA00022729"/>
    </source>
</evidence>
<evidence type="ECO:0000256" key="4">
    <source>
        <dbReference type="ARBA" id="ARBA00022692"/>
    </source>
</evidence>
<dbReference type="InterPro" id="IPR001611">
    <property type="entry name" value="Leu-rich_rpt"/>
</dbReference>
<accession>A0AAE0L7I2</accession>
<evidence type="ECO:0000256" key="9">
    <source>
        <dbReference type="ARBA" id="ARBA00023180"/>
    </source>
</evidence>
<dbReference type="GO" id="GO:0005886">
    <property type="term" value="C:plasma membrane"/>
    <property type="evidence" value="ECO:0007669"/>
    <property type="project" value="UniProtKB-SubCell"/>
</dbReference>
<feature type="chain" id="PRO_5041941780" evidence="12">
    <location>
        <begin position="26"/>
        <end position="196"/>
    </location>
</feature>
<comment type="caution">
    <text evidence="13">The sequence shown here is derived from an EMBL/GenBank/DDBJ whole genome shotgun (WGS) entry which is preliminary data.</text>
</comment>